<proteinExistence type="inferred from homology"/>
<evidence type="ECO:0000313" key="7">
    <source>
        <dbReference type="Proteomes" id="UP000325811"/>
    </source>
</evidence>
<evidence type="ECO:0000256" key="1">
    <source>
        <dbReference type="ARBA" id="ARBA00001974"/>
    </source>
</evidence>
<evidence type="ECO:0000313" key="6">
    <source>
        <dbReference type="EMBL" id="VVD28058.1"/>
    </source>
</evidence>
<evidence type="ECO:0000256" key="4">
    <source>
        <dbReference type="ARBA" id="ARBA00022827"/>
    </source>
</evidence>
<evidence type="ECO:0000256" key="2">
    <source>
        <dbReference type="ARBA" id="ARBA00010790"/>
    </source>
</evidence>
<keyword evidence="4" id="KW-0274">FAD</keyword>
<dbReference type="PIRSF" id="PIRSF000137">
    <property type="entry name" value="Alcohol_oxidase"/>
    <property type="match status" value="1"/>
</dbReference>
<dbReference type="PANTHER" id="PTHR11552">
    <property type="entry name" value="GLUCOSE-METHANOL-CHOLINE GMC OXIDOREDUCTASE"/>
    <property type="match status" value="1"/>
</dbReference>
<evidence type="ECO:0000256" key="3">
    <source>
        <dbReference type="ARBA" id="ARBA00022630"/>
    </source>
</evidence>
<dbReference type="Gene3D" id="3.30.410.40">
    <property type="match status" value="1"/>
</dbReference>
<name>A0A5Q4ZET3_9BURK</name>
<dbReference type="PANTHER" id="PTHR11552:SF147">
    <property type="entry name" value="CHOLINE DEHYDROGENASE, MITOCHONDRIAL"/>
    <property type="match status" value="1"/>
</dbReference>
<dbReference type="GO" id="GO:0016614">
    <property type="term" value="F:oxidoreductase activity, acting on CH-OH group of donors"/>
    <property type="evidence" value="ECO:0007669"/>
    <property type="project" value="InterPro"/>
</dbReference>
<evidence type="ECO:0000259" key="5">
    <source>
        <dbReference type="PROSITE" id="PS00624"/>
    </source>
</evidence>
<dbReference type="AlphaFoldDB" id="A0A5Q4ZET3"/>
<dbReference type="SUPFAM" id="SSF51905">
    <property type="entry name" value="FAD/NAD(P)-binding domain"/>
    <property type="match status" value="1"/>
</dbReference>
<dbReference type="InterPro" id="IPR007867">
    <property type="entry name" value="GMC_OxRtase_C"/>
</dbReference>
<comment type="similarity">
    <text evidence="2">Belongs to the GMC oxidoreductase family.</text>
</comment>
<comment type="cofactor">
    <cofactor evidence="1">
        <name>FAD</name>
        <dbReference type="ChEBI" id="CHEBI:57692"/>
    </cofactor>
</comment>
<reference evidence="6 7" key="1">
    <citation type="submission" date="2019-08" db="EMBL/GenBank/DDBJ databases">
        <authorList>
            <person name="Herpell B J."/>
        </authorList>
    </citation>
    <scope>NUCLEOTIDE SEQUENCE [LARGE SCALE GENOMIC DNA]</scope>
    <source>
        <strain evidence="7">Msb3</strain>
    </source>
</reference>
<dbReference type="GO" id="GO:0050660">
    <property type="term" value="F:flavin adenine dinucleotide binding"/>
    <property type="evidence" value="ECO:0007669"/>
    <property type="project" value="InterPro"/>
</dbReference>
<protein>
    <submittedName>
        <fullName evidence="6">Choline dehydrogenase-like flavoprotein</fullName>
    </submittedName>
</protein>
<dbReference type="PROSITE" id="PS00624">
    <property type="entry name" value="GMC_OXRED_2"/>
    <property type="match status" value="1"/>
</dbReference>
<dbReference type="Pfam" id="PF00732">
    <property type="entry name" value="GMC_oxred_N"/>
    <property type="match status" value="1"/>
</dbReference>
<dbReference type="EMBL" id="LR699553">
    <property type="protein sequence ID" value="VVD28058.1"/>
    <property type="molecule type" value="Genomic_DNA"/>
</dbReference>
<dbReference type="RefSeq" id="WP_007182363.1">
    <property type="nucleotide sequence ID" value="NZ_LR699553.1"/>
</dbReference>
<dbReference type="Proteomes" id="UP000325811">
    <property type="component" value="Chromosome I"/>
</dbReference>
<keyword evidence="7" id="KW-1185">Reference proteome</keyword>
<dbReference type="Gene3D" id="3.50.50.60">
    <property type="entry name" value="FAD/NAD(P)-binding domain"/>
    <property type="match status" value="2"/>
</dbReference>
<dbReference type="KEGG" id="pdio:PDMSB3_1602"/>
<gene>
    <name evidence="6" type="ORF">PDMSB3_1602</name>
</gene>
<feature type="domain" description="Glucose-methanol-choline oxidoreductase N-terminal" evidence="5">
    <location>
        <begin position="260"/>
        <end position="274"/>
    </location>
</feature>
<dbReference type="SUPFAM" id="SSF54373">
    <property type="entry name" value="FAD-linked reductases, C-terminal domain"/>
    <property type="match status" value="1"/>
</dbReference>
<organism evidence="6 7">
    <name type="scientific">Paraburkholderia dioscoreae</name>
    <dbReference type="NCBI Taxonomy" id="2604047"/>
    <lineage>
        <taxon>Bacteria</taxon>
        <taxon>Pseudomonadati</taxon>
        <taxon>Pseudomonadota</taxon>
        <taxon>Betaproteobacteria</taxon>
        <taxon>Burkholderiales</taxon>
        <taxon>Burkholderiaceae</taxon>
        <taxon>Paraburkholderia</taxon>
    </lineage>
</organism>
<dbReference type="InterPro" id="IPR012132">
    <property type="entry name" value="GMC_OxRdtase"/>
</dbReference>
<keyword evidence="3" id="KW-0285">Flavoprotein</keyword>
<sequence length="568" mass="61456">MDTVFDYLIIGAGAAGSVLAHRLSADPRARVALVEAGADLLPGREPADITNIFPLSAFNHDYMWRDTRVHWRRADNSPAVPLQQGKIMGGSTAIMGMWALRGMPGDYDGWRDAGARGWGWDDVLPYFVGLEHDMDFAGAMHGKTGPIPIRRETEAQWQPLARAVSHASRRLGMPQIDDMNADFRDGHCSLPISRRANSRASAGLCYLDADTRQRANLTIFAQTEATRLIVEGRKVTGAQLLRADGSQMSAYAHETIVTAGALRTPALLLRSGIGPAKHLAEMNLRVVADRAGVGRNLQNHPIVFTTALLQPDGRDAPGWRPAGSTYLRWSSAHEKCPRGDLGLYVRSYLSWHALGRQLASLAPVLMRPFSSGEVALDPAKPDGAPRVAFNFLSDSRDMTRLLDGMRMAIDMFAAPEVSAMCGAPFILEDVAGLMRYNHVSRWNAIRARVAATWIDTDPRGGMRTLERFASMRSLAAFTADEEGLVRLIEKAVTGTGHVCGTCRMGDAADPMAVTSPTGKVYGVDGLRVADASVMPSVPSGNTHIPTIMVAEKIAAAMTGRAHTTRLAG</sequence>
<dbReference type="InterPro" id="IPR036188">
    <property type="entry name" value="FAD/NAD-bd_sf"/>
</dbReference>
<dbReference type="InterPro" id="IPR000172">
    <property type="entry name" value="GMC_OxRdtase_N"/>
</dbReference>
<accession>A0A5Q4ZET3</accession>
<dbReference type="Pfam" id="PF05199">
    <property type="entry name" value="GMC_oxred_C"/>
    <property type="match status" value="1"/>
</dbReference>
<dbReference type="Gene3D" id="3.30.560.10">
    <property type="entry name" value="Glucose Oxidase, domain 3"/>
    <property type="match status" value="1"/>
</dbReference>